<dbReference type="Gene3D" id="1.20.1250.20">
    <property type="entry name" value="MFS general substrate transporter like domains"/>
    <property type="match status" value="2"/>
</dbReference>
<name>A0A411ZP09_9FIRM</name>
<comment type="subcellular location">
    <subcellularLocation>
        <location evidence="1">Cell inner membrane</location>
        <topology evidence="1">Multi-pass membrane protein</topology>
    </subcellularLocation>
</comment>
<feature type="transmembrane region" description="Helical" evidence="3">
    <location>
        <begin position="150"/>
        <end position="173"/>
    </location>
</feature>
<accession>A0A411ZP09</accession>
<gene>
    <name evidence="4" type="primary">fucP</name>
    <name evidence="4" type="ORF">DWZ11_07775</name>
</gene>
<feature type="transmembrane region" description="Helical" evidence="3">
    <location>
        <begin position="347"/>
        <end position="369"/>
    </location>
</feature>
<dbReference type="NCBIfam" id="TIGR00885">
    <property type="entry name" value="fucP"/>
    <property type="match status" value="1"/>
</dbReference>
<dbReference type="SUPFAM" id="SSF103473">
    <property type="entry name" value="MFS general substrate transporter"/>
    <property type="match status" value="1"/>
</dbReference>
<feature type="transmembrane region" description="Helical" evidence="3">
    <location>
        <begin position="20"/>
        <end position="39"/>
    </location>
</feature>
<feature type="transmembrane region" description="Helical" evidence="3">
    <location>
        <begin position="87"/>
        <end position="104"/>
    </location>
</feature>
<evidence type="ECO:0000313" key="4">
    <source>
        <dbReference type="EMBL" id="RGQ04588.1"/>
    </source>
</evidence>
<dbReference type="GO" id="GO:0015535">
    <property type="term" value="F:fucose:proton symporter activity"/>
    <property type="evidence" value="ECO:0007669"/>
    <property type="project" value="InterPro"/>
</dbReference>
<dbReference type="AlphaFoldDB" id="A0A411ZP09"/>
<comment type="caution">
    <text evidence="4">The sequence shown here is derived from an EMBL/GenBank/DDBJ whole genome shotgun (WGS) entry which is preliminary data.</text>
</comment>
<evidence type="ECO:0000256" key="1">
    <source>
        <dbReference type="ARBA" id="ARBA00004429"/>
    </source>
</evidence>
<feature type="transmembrane region" description="Helical" evidence="3">
    <location>
        <begin position="205"/>
        <end position="222"/>
    </location>
</feature>
<sequence length="438" mass="48804">MTESSKLIQYDDGYLNKTPIFQFVLLSCLFALWGAAASLNDILITQFKSVFTLSDFASALVQSAFYGGYFLISIPASVVIRKTTYKLAIMIGLIFYIGGCSLFFPASMMATYTMFLVAIFSIAIGLGFLETASNTYSTMLGPRKYATLRLNISQTFQPIGSASGILLGKYLVFQEGESLASQMAQMTPDQIHLFRLQMLQHTLEPYKIMICILVAIFILFLITKYPKCKVKEVANNQNTPKVTLGETLKYLSGNSLFKKGIVAQFLYVGMQVAVWSFTIRLALDLMPHINERMAADFMVISFACFFVGKFIANFLMTKFSVNKVLLAYSIIGCILILYVAFIPNLTAIYAAVAISILLGPCWATIYAETLKSVEKKYTETAGAIIVMSIIGGAFMPAVQGFVSDMVGSMQFSFIVNFFCFAYIGWYFYYKMKLENKEG</sequence>
<dbReference type="Pfam" id="PF07690">
    <property type="entry name" value="MFS_1"/>
    <property type="match status" value="1"/>
</dbReference>
<dbReference type="PROSITE" id="PS51257">
    <property type="entry name" value="PROKAR_LIPOPROTEIN"/>
    <property type="match status" value="1"/>
</dbReference>
<evidence type="ECO:0000256" key="3">
    <source>
        <dbReference type="SAM" id="Phobius"/>
    </source>
</evidence>
<dbReference type="InterPro" id="IPR005275">
    <property type="entry name" value="Lfuc_symporter_FucP"/>
</dbReference>
<dbReference type="InterPro" id="IPR050375">
    <property type="entry name" value="MFS_TsgA-like"/>
</dbReference>
<feature type="transmembrane region" description="Helical" evidence="3">
    <location>
        <begin position="295"/>
        <end position="312"/>
    </location>
</feature>
<organism evidence="4 5">
    <name type="scientific">Megamonas rupellensis</name>
    <dbReference type="NCBI Taxonomy" id="491921"/>
    <lineage>
        <taxon>Bacteria</taxon>
        <taxon>Bacillati</taxon>
        <taxon>Bacillota</taxon>
        <taxon>Negativicutes</taxon>
        <taxon>Selenomonadales</taxon>
        <taxon>Selenomonadaceae</taxon>
        <taxon>Megamonas</taxon>
    </lineage>
</organism>
<proteinExistence type="predicted"/>
<dbReference type="RefSeq" id="WP_117976679.1">
    <property type="nucleotide sequence ID" value="NZ_JACJJU010000017.1"/>
</dbReference>
<feature type="transmembrane region" description="Helical" evidence="3">
    <location>
        <begin position="265"/>
        <end position="283"/>
    </location>
</feature>
<protein>
    <submittedName>
        <fullName evidence="4">L-fucose:H+ symporter permease</fullName>
    </submittedName>
</protein>
<evidence type="ECO:0000313" key="5">
    <source>
        <dbReference type="Proteomes" id="UP000284662"/>
    </source>
</evidence>
<feature type="transmembrane region" description="Helical" evidence="3">
    <location>
        <begin position="110"/>
        <end position="129"/>
    </location>
</feature>
<feature type="transmembrane region" description="Helical" evidence="3">
    <location>
        <begin position="381"/>
        <end position="402"/>
    </location>
</feature>
<dbReference type="EMBL" id="QRST01000014">
    <property type="protein sequence ID" value="RGQ04588.1"/>
    <property type="molecule type" value="Genomic_DNA"/>
</dbReference>
<keyword evidence="3" id="KW-0812">Transmembrane</keyword>
<keyword evidence="3" id="KW-1133">Transmembrane helix</keyword>
<keyword evidence="3" id="KW-0472">Membrane</keyword>
<feature type="transmembrane region" description="Helical" evidence="3">
    <location>
        <begin position="59"/>
        <end position="80"/>
    </location>
</feature>
<dbReference type="GO" id="GO:0005886">
    <property type="term" value="C:plasma membrane"/>
    <property type="evidence" value="ECO:0007669"/>
    <property type="project" value="UniProtKB-SubCell"/>
</dbReference>
<dbReference type="InterPro" id="IPR011701">
    <property type="entry name" value="MFS"/>
</dbReference>
<keyword evidence="2" id="KW-1003">Cell membrane</keyword>
<dbReference type="Proteomes" id="UP000284662">
    <property type="component" value="Unassembled WGS sequence"/>
</dbReference>
<dbReference type="InterPro" id="IPR036259">
    <property type="entry name" value="MFS_trans_sf"/>
</dbReference>
<feature type="transmembrane region" description="Helical" evidence="3">
    <location>
        <begin position="324"/>
        <end position="341"/>
    </location>
</feature>
<feature type="transmembrane region" description="Helical" evidence="3">
    <location>
        <begin position="408"/>
        <end position="429"/>
    </location>
</feature>
<evidence type="ECO:0000256" key="2">
    <source>
        <dbReference type="ARBA" id="ARBA00022475"/>
    </source>
</evidence>
<dbReference type="PANTHER" id="PTHR43702">
    <property type="entry name" value="L-FUCOSE-PROTON SYMPORTER"/>
    <property type="match status" value="1"/>
</dbReference>
<dbReference type="CDD" id="cd17394">
    <property type="entry name" value="MFS_FucP_like"/>
    <property type="match status" value="1"/>
</dbReference>
<dbReference type="PANTHER" id="PTHR43702:SF11">
    <property type="entry name" value="L-FUCOSE-PROTON SYMPORTER"/>
    <property type="match status" value="1"/>
</dbReference>
<reference evidence="4 5" key="1">
    <citation type="submission" date="2018-08" db="EMBL/GenBank/DDBJ databases">
        <title>A genome reference for cultivated species of the human gut microbiota.</title>
        <authorList>
            <person name="Zou Y."/>
            <person name="Xue W."/>
            <person name="Luo G."/>
        </authorList>
    </citation>
    <scope>NUCLEOTIDE SEQUENCE [LARGE SCALE GENOMIC DNA]</scope>
    <source>
        <strain evidence="4 5">AF29-2</strain>
    </source>
</reference>